<dbReference type="GO" id="GO:0003723">
    <property type="term" value="F:RNA binding"/>
    <property type="evidence" value="ECO:0007669"/>
    <property type="project" value="InterPro"/>
</dbReference>
<dbReference type="AlphaFoldDB" id="A0A4R4PMB2"/>
<comment type="caution">
    <text evidence="6">The sequence shown here is derived from an EMBL/GenBank/DDBJ whole genome shotgun (WGS) entry which is preliminary data.</text>
</comment>
<dbReference type="InterPro" id="IPR036388">
    <property type="entry name" value="WH-like_DNA-bd_sf"/>
</dbReference>
<dbReference type="Gene3D" id="1.10.10.10">
    <property type="entry name" value="Winged helix-like DNA-binding domain superfamily/Winged helix DNA-binding domain"/>
    <property type="match status" value="1"/>
</dbReference>
<keyword evidence="7" id="KW-1185">Reference proteome</keyword>
<dbReference type="InterPro" id="IPR012074">
    <property type="entry name" value="GAF_ANTAR"/>
</dbReference>
<evidence type="ECO:0000256" key="4">
    <source>
        <dbReference type="ARBA" id="ARBA00023163"/>
    </source>
</evidence>
<accession>A0A4R4PMB2</accession>
<feature type="domain" description="ANTAR" evidence="5">
    <location>
        <begin position="157"/>
        <end position="218"/>
    </location>
</feature>
<evidence type="ECO:0000313" key="7">
    <source>
        <dbReference type="Proteomes" id="UP000295075"/>
    </source>
</evidence>
<dbReference type="PROSITE" id="PS50921">
    <property type="entry name" value="ANTAR"/>
    <property type="match status" value="1"/>
</dbReference>
<dbReference type="GO" id="GO:0016301">
    <property type="term" value="F:kinase activity"/>
    <property type="evidence" value="ECO:0007669"/>
    <property type="project" value="UniProtKB-KW"/>
</dbReference>
<dbReference type="InterPro" id="IPR011006">
    <property type="entry name" value="CheY-like_superfamily"/>
</dbReference>
<evidence type="ECO:0000256" key="3">
    <source>
        <dbReference type="ARBA" id="ARBA00023015"/>
    </source>
</evidence>
<keyword evidence="4" id="KW-0804">Transcription</keyword>
<evidence type="ECO:0000256" key="1">
    <source>
        <dbReference type="ARBA" id="ARBA00022679"/>
    </source>
</evidence>
<dbReference type="SMART" id="SM01012">
    <property type="entry name" value="ANTAR"/>
    <property type="match status" value="1"/>
</dbReference>
<dbReference type="EMBL" id="SMKA01000171">
    <property type="protein sequence ID" value="TDC23163.1"/>
    <property type="molecule type" value="Genomic_DNA"/>
</dbReference>
<dbReference type="Proteomes" id="UP000295075">
    <property type="component" value="Unassembled WGS sequence"/>
</dbReference>
<evidence type="ECO:0000256" key="2">
    <source>
        <dbReference type="ARBA" id="ARBA00022777"/>
    </source>
</evidence>
<dbReference type="InterPro" id="IPR005561">
    <property type="entry name" value="ANTAR"/>
</dbReference>
<name>A0A4R4PMB2_9ACTN</name>
<dbReference type="SUPFAM" id="SSF52172">
    <property type="entry name" value="CheY-like"/>
    <property type="match status" value="1"/>
</dbReference>
<dbReference type="InterPro" id="IPR003018">
    <property type="entry name" value="GAF"/>
</dbReference>
<dbReference type="Pfam" id="PF13185">
    <property type="entry name" value="GAF_2"/>
    <property type="match status" value="1"/>
</dbReference>
<keyword evidence="2" id="KW-0418">Kinase</keyword>
<protein>
    <submittedName>
        <fullName evidence="6">ANTAR domain-containing protein</fullName>
    </submittedName>
</protein>
<dbReference type="Pfam" id="PF03861">
    <property type="entry name" value="ANTAR"/>
    <property type="match status" value="1"/>
</dbReference>
<dbReference type="RefSeq" id="WP_132412134.1">
    <property type="nucleotide sequence ID" value="NZ_SMKA01000171.1"/>
</dbReference>
<reference evidence="6 7" key="1">
    <citation type="submission" date="2019-03" db="EMBL/GenBank/DDBJ databases">
        <title>Draft genome sequences of novel Actinobacteria.</title>
        <authorList>
            <person name="Sahin N."/>
            <person name="Ay H."/>
            <person name="Saygin H."/>
        </authorList>
    </citation>
    <scope>NUCLEOTIDE SEQUENCE [LARGE SCALE GENOMIC DNA]</scope>
    <source>
        <strain evidence="6 7">JCM 30547</strain>
    </source>
</reference>
<organism evidence="6 7">
    <name type="scientific">Kribbella albertanoniae</name>
    <dbReference type="NCBI Taxonomy" id="1266829"/>
    <lineage>
        <taxon>Bacteria</taxon>
        <taxon>Bacillati</taxon>
        <taxon>Actinomycetota</taxon>
        <taxon>Actinomycetes</taxon>
        <taxon>Propionibacteriales</taxon>
        <taxon>Kribbellaceae</taxon>
        <taxon>Kribbella</taxon>
    </lineage>
</organism>
<evidence type="ECO:0000313" key="6">
    <source>
        <dbReference type="EMBL" id="TDC23163.1"/>
    </source>
</evidence>
<dbReference type="InterPro" id="IPR029016">
    <property type="entry name" value="GAF-like_dom_sf"/>
</dbReference>
<gene>
    <name evidence="6" type="ORF">E1261_29210</name>
</gene>
<sequence>MDATGLLQAAERLSDSLTPGDLDHTLSRITAAAVEVLPEVEYASITVKHSDGRLETIAPTSDVLWGVDAAQYELREGPCYDAATDGVHILSPDLAADPRFPRYAASAVAAGILAQAGLRLFDAPKSQGALNLYSTTVGSFKDLGAVGALFAHQSAIAIEYAREIHNLQDALRTRRTIGQAIGILMERYTLTDQRAFAFLARLSQQRNTKLHRISAELVEDAELRGEQGVGAG</sequence>
<evidence type="ECO:0000259" key="5">
    <source>
        <dbReference type="PROSITE" id="PS50921"/>
    </source>
</evidence>
<proteinExistence type="predicted"/>
<dbReference type="Gene3D" id="3.30.450.40">
    <property type="match status" value="1"/>
</dbReference>
<dbReference type="SUPFAM" id="SSF55781">
    <property type="entry name" value="GAF domain-like"/>
    <property type="match status" value="1"/>
</dbReference>
<keyword evidence="1" id="KW-0808">Transferase</keyword>
<keyword evidence="3" id="KW-0805">Transcription regulation</keyword>
<dbReference type="OrthoDB" id="7466251at2"/>
<dbReference type="PIRSF" id="PIRSF036625">
    <property type="entry name" value="GAF_ANTAR"/>
    <property type="match status" value="1"/>
</dbReference>